<organism evidence="1 2">
    <name type="scientific">Aliivibrio logei</name>
    <name type="common">Vibrio logei</name>
    <dbReference type="NCBI Taxonomy" id="688"/>
    <lineage>
        <taxon>Bacteria</taxon>
        <taxon>Pseudomonadati</taxon>
        <taxon>Pseudomonadota</taxon>
        <taxon>Gammaproteobacteria</taxon>
        <taxon>Vibrionales</taxon>
        <taxon>Vibrionaceae</taxon>
        <taxon>Aliivibrio</taxon>
    </lineage>
</organism>
<dbReference type="STRING" id="688.A6E04_15780"/>
<sequence length="248" mass="28494">MGIVKNEGRYIRSKSLRDSAVKRKHPLNFMSKSIASHHIISCEATRRLSSYRRKQITYKGYDVNHPWNLVILPMEDRIACHYKMPLHKSGHKDEKLITHYEESLGLSITNLTAQLKTEAEEETNLRKKKFYTEDAEVIDILNGYHKIVAVKLARILKGLTCKSDPETFTETLDDLSIDIVGEISRNELLLLQRGKFFAKNKKGCDDCRVPDSKTNRKHFGPSDNAPKKSVVVTFCYNGSRLKTIKEQK</sequence>
<proteinExistence type="predicted"/>
<name>A0A1B9NW89_ALILO</name>
<dbReference type="Proteomes" id="UP000093523">
    <property type="component" value="Unassembled WGS sequence"/>
</dbReference>
<protein>
    <submittedName>
        <fullName evidence="1">Uncharacterized protein</fullName>
    </submittedName>
</protein>
<comment type="caution">
    <text evidence="1">The sequence shown here is derived from an EMBL/GenBank/DDBJ whole genome shotgun (WGS) entry which is preliminary data.</text>
</comment>
<dbReference type="AlphaFoldDB" id="A0A1B9NW89"/>
<evidence type="ECO:0000313" key="1">
    <source>
        <dbReference type="EMBL" id="OCH19489.1"/>
    </source>
</evidence>
<accession>A0A1B9NW89</accession>
<reference evidence="1 2" key="1">
    <citation type="submission" date="2016-06" db="EMBL/GenBank/DDBJ databases">
        <authorList>
            <person name="Kjaerup R.B."/>
            <person name="Dalgaard T.S."/>
            <person name="Juul-Madsen H.R."/>
        </authorList>
    </citation>
    <scope>NUCLEOTIDE SEQUENCE [LARGE SCALE GENOMIC DNA]</scope>
    <source>
        <strain evidence="1 2">1S159</strain>
    </source>
</reference>
<gene>
    <name evidence="1" type="ORF">A6E04_15780</name>
</gene>
<evidence type="ECO:0000313" key="2">
    <source>
        <dbReference type="Proteomes" id="UP000093523"/>
    </source>
</evidence>
<dbReference type="OrthoDB" id="7067252at2"/>
<dbReference type="EMBL" id="MAJU01000015">
    <property type="protein sequence ID" value="OCH19489.1"/>
    <property type="molecule type" value="Genomic_DNA"/>
</dbReference>
<dbReference type="InterPro" id="IPR032871">
    <property type="entry name" value="AHH_dom_containing"/>
</dbReference>
<dbReference type="Pfam" id="PF14412">
    <property type="entry name" value="AHH"/>
    <property type="match status" value="1"/>
</dbReference>
<dbReference type="RefSeq" id="WP_065611687.1">
    <property type="nucleotide sequence ID" value="NZ_CAWMPN010000015.1"/>
</dbReference>